<dbReference type="GO" id="GO:0030288">
    <property type="term" value="C:outer membrane-bounded periplasmic space"/>
    <property type="evidence" value="ECO:0007669"/>
    <property type="project" value="InterPro"/>
</dbReference>
<sequence>MIAQESGCFTIVERGVAMQNLQQERALAAAGQMQDGSNVGGGQLQAADFVMTPAIQFSEDTGGMNGALGGLFGRLPGALGALGGLAGGVKFKEAETTLLLADVRSGIQVASAEGQASKMNFSLDGWGWGGMGWASAGGYSKTPEGKLIAASLLDNFNKIALAIRDKPQLIQATSASSKRNAAGSIRATNSREATSANSNYTPLASSNNGGAASGLGGMYAVKFTGDDNGTVNVMVNNSGAMTGMGVSSKYKTNFTVSGTISQIGEFILTGAGKAGAAQFMGSIDAQSGAVMGMWQWGGNSPAQGTFSGQKQ</sequence>
<organism evidence="2 3">
    <name type="scientific">Undibacterium parvum</name>
    <dbReference type="NCBI Taxonomy" id="401471"/>
    <lineage>
        <taxon>Bacteria</taxon>
        <taxon>Pseudomonadati</taxon>
        <taxon>Pseudomonadota</taxon>
        <taxon>Betaproteobacteria</taxon>
        <taxon>Burkholderiales</taxon>
        <taxon>Oxalobacteraceae</taxon>
        <taxon>Undibacterium</taxon>
    </lineage>
</organism>
<accession>A0A3Q9BU02</accession>
<evidence type="ECO:0000256" key="1">
    <source>
        <dbReference type="SAM" id="MobiDB-lite"/>
    </source>
</evidence>
<dbReference type="InterPro" id="IPR005534">
    <property type="entry name" value="Curli_assmbl/transp-comp_CsgG"/>
</dbReference>
<dbReference type="OrthoDB" id="6658595at2"/>
<dbReference type="AlphaFoldDB" id="A0A3Q9BU02"/>
<proteinExistence type="predicted"/>
<protein>
    <recommendedName>
        <fullName evidence="4">Curli production assembly/transport component CsgG</fullName>
    </recommendedName>
</protein>
<evidence type="ECO:0000313" key="2">
    <source>
        <dbReference type="EMBL" id="AZP14416.1"/>
    </source>
</evidence>
<dbReference type="KEGG" id="upv:EJN92_04575"/>
<feature type="region of interest" description="Disordered" evidence="1">
    <location>
        <begin position="180"/>
        <end position="203"/>
    </location>
</feature>
<evidence type="ECO:0008006" key="4">
    <source>
        <dbReference type="Google" id="ProtNLM"/>
    </source>
</evidence>
<evidence type="ECO:0000313" key="3">
    <source>
        <dbReference type="Proteomes" id="UP000275663"/>
    </source>
</evidence>
<feature type="compositionally biased region" description="Polar residues" evidence="1">
    <location>
        <begin position="186"/>
        <end position="202"/>
    </location>
</feature>
<gene>
    <name evidence="2" type="ORF">EJN92_04575</name>
</gene>
<dbReference type="EMBL" id="CP034464">
    <property type="protein sequence ID" value="AZP14416.1"/>
    <property type="molecule type" value="Genomic_DNA"/>
</dbReference>
<name>A0A3Q9BU02_9BURK</name>
<dbReference type="Pfam" id="PF03783">
    <property type="entry name" value="CsgG"/>
    <property type="match status" value="1"/>
</dbReference>
<keyword evidence="3" id="KW-1185">Reference proteome</keyword>
<dbReference type="Proteomes" id="UP000275663">
    <property type="component" value="Chromosome"/>
</dbReference>
<reference evidence="2 3" key="1">
    <citation type="journal article" date="2011" name="Int. J. Syst. Evol. Microbiol.">
        <title>Description of Undibacterium oligocarboniphilum sp. nov., isolated from purified water, and Undibacterium pigrum strain CCUG 49012 as the type strain of Undibacterium parvum sp. nov., and emended descriptions of the genus Undibacterium and the species Undibacterium pigrum.</title>
        <authorList>
            <person name="Eder W."/>
            <person name="Wanner G."/>
            <person name="Ludwig W."/>
            <person name="Busse H.J."/>
            <person name="Ziemke-Kageler F."/>
            <person name="Lang E."/>
        </authorList>
    </citation>
    <scope>NUCLEOTIDE SEQUENCE [LARGE SCALE GENOMIC DNA]</scope>
    <source>
        <strain evidence="2 3">DSM 23061</strain>
    </source>
</reference>